<keyword evidence="3" id="KW-1185">Reference proteome</keyword>
<name>A0A9P6QN93_9FUNG</name>
<gene>
    <name evidence="2" type="ORF">BGZ97_008512</name>
</gene>
<dbReference type="Proteomes" id="UP000823405">
    <property type="component" value="Unassembled WGS sequence"/>
</dbReference>
<feature type="compositionally biased region" description="Low complexity" evidence="1">
    <location>
        <begin position="113"/>
        <end position="128"/>
    </location>
</feature>
<evidence type="ECO:0000313" key="3">
    <source>
        <dbReference type="Proteomes" id="UP000823405"/>
    </source>
</evidence>
<feature type="region of interest" description="Disordered" evidence="1">
    <location>
        <begin position="1"/>
        <end position="167"/>
    </location>
</feature>
<accession>A0A9P6QN93</accession>
<comment type="caution">
    <text evidence="2">The sequence shown here is derived from an EMBL/GenBank/DDBJ whole genome shotgun (WGS) entry which is preliminary data.</text>
</comment>
<evidence type="ECO:0000256" key="1">
    <source>
        <dbReference type="SAM" id="MobiDB-lite"/>
    </source>
</evidence>
<dbReference type="OrthoDB" id="2430788at2759"/>
<feature type="compositionally biased region" description="Low complexity" evidence="1">
    <location>
        <begin position="78"/>
        <end position="92"/>
    </location>
</feature>
<feature type="compositionally biased region" description="Polar residues" evidence="1">
    <location>
        <begin position="103"/>
        <end position="112"/>
    </location>
</feature>
<proteinExistence type="predicted"/>
<dbReference type="AlphaFoldDB" id="A0A9P6QN93"/>
<feature type="compositionally biased region" description="Polar residues" evidence="1">
    <location>
        <begin position="64"/>
        <end position="76"/>
    </location>
</feature>
<organism evidence="2 3">
    <name type="scientific">Linnemannia gamsii</name>
    <dbReference type="NCBI Taxonomy" id="64522"/>
    <lineage>
        <taxon>Eukaryota</taxon>
        <taxon>Fungi</taxon>
        <taxon>Fungi incertae sedis</taxon>
        <taxon>Mucoromycota</taxon>
        <taxon>Mortierellomycotina</taxon>
        <taxon>Mortierellomycetes</taxon>
        <taxon>Mortierellales</taxon>
        <taxon>Mortierellaceae</taxon>
        <taxon>Linnemannia</taxon>
    </lineage>
</organism>
<feature type="non-terminal residue" evidence="2">
    <location>
        <position position="212"/>
    </location>
</feature>
<reference evidence="2" key="1">
    <citation type="journal article" date="2020" name="Fungal Divers.">
        <title>Resolving the Mortierellaceae phylogeny through synthesis of multi-gene phylogenetics and phylogenomics.</title>
        <authorList>
            <person name="Vandepol N."/>
            <person name="Liber J."/>
            <person name="Desiro A."/>
            <person name="Na H."/>
            <person name="Kennedy M."/>
            <person name="Barry K."/>
            <person name="Grigoriev I.V."/>
            <person name="Miller A.N."/>
            <person name="O'Donnell K."/>
            <person name="Stajich J.E."/>
            <person name="Bonito G."/>
        </authorList>
    </citation>
    <scope>NUCLEOTIDE SEQUENCE</scope>
    <source>
        <strain evidence="2">NVP60</strain>
    </source>
</reference>
<dbReference type="EMBL" id="JAAAIN010003909">
    <property type="protein sequence ID" value="KAG0283514.1"/>
    <property type="molecule type" value="Genomic_DNA"/>
</dbReference>
<feature type="compositionally biased region" description="Polar residues" evidence="1">
    <location>
        <begin position="139"/>
        <end position="159"/>
    </location>
</feature>
<feature type="compositionally biased region" description="Polar residues" evidence="1">
    <location>
        <begin position="38"/>
        <end position="56"/>
    </location>
</feature>
<evidence type="ECO:0000313" key="2">
    <source>
        <dbReference type="EMBL" id="KAG0283514.1"/>
    </source>
</evidence>
<sequence>MGATHSSSRDLHHGSNPSSGFTIHKGRASFSKERLRSHSNNSIHTPTHHYNQQHKQPQMHYPCPNNSASTLNSNHYLSPASPSHSYHSNSHPQYRNHHHSAPIHNSSSHRQGSISPPSSNASSNTSSTLQKAISRRRASSQTVESNISSSYGSTLASSPDRQHTYLPKHSGECAGGFGHLQHDDHQFRWYHGRRYHNSPSLYMLPNDTEEVD</sequence>
<protein>
    <submittedName>
        <fullName evidence="2">Uncharacterized protein</fullName>
    </submittedName>
</protein>